<dbReference type="Proteomes" id="UP000683925">
    <property type="component" value="Unassembled WGS sequence"/>
</dbReference>
<feature type="compositionally biased region" description="Low complexity" evidence="7">
    <location>
        <begin position="481"/>
        <end position="519"/>
    </location>
</feature>
<evidence type="ECO:0000256" key="3">
    <source>
        <dbReference type="ARBA" id="ARBA00012457"/>
    </source>
</evidence>
<evidence type="ECO:0000256" key="6">
    <source>
        <dbReference type="ARBA" id="ARBA00048493"/>
    </source>
</evidence>
<evidence type="ECO:0000256" key="5">
    <source>
        <dbReference type="ARBA" id="ARBA00022695"/>
    </source>
</evidence>
<proteinExistence type="inferred from homology"/>
<feature type="region of interest" description="Disordered" evidence="7">
    <location>
        <begin position="475"/>
        <end position="520"/>
    </location>
</feature>
<dbReference type="Pfam" id="PF01704">
    <property type="entry name" value="UDPGP"/>
    <property type="match status" value="1"/>
</dbReference>
<dbReference type="FunFam" id="3.90.550.10:FF:000301">
    <property type="entry name" value="Uncharacterized protein"/>
    <property type="match status" value="1"/>
</dbReference>
<dbReference type="EC" id="2.7.7.23" evidence="3"/>
<dbReference type="GO" id="GO:0006048">
    <property type="term" value="P:UDP-N-acetylglucosamine biosynthetic process"/>
    <property type="evidence" value="ECO:0007669"/>
    <property type="project" value="TreeGrafter"/>
</dbReference>
<evidence type="ECO:0000256" key="2">
    <source>
        <dbReference type="ARBA" id="ARBA00010401"/>
    </source>
</evidence>
<dbReference type="EMBL" id="CAJJDP010000070">
    <property type="protein sequence ID" value="CAD8178687.1"/>
    <property type="molecule type" value="Genomic_DNA"/>
</dbReference>
<dbReference type="OrthoDB" id="532420at2759"/>
<dbReference type="PANTHER" id="PTHR11952:SF2">
    <property type="entry name" value="LD24639P"/>
    <property type="match status" value="1"/>
</dbReference>
<dbReference type="AlphaFoldDB" id="A0A8S1VP01"/>
<evidence type="ECO:0000256" key="1">
    <source>
        <dbReference type="ARBA" id="ARBA00005208"/>
    </source>
</evidence>
<name>A0A8S1VP01_PAROT</name>
<keyword evidence="5" id="KW-0548">Nucleotidyltransferase</keyword>
<comment type="pathway">
    <text evidence="1">Nucleotide-sugar biosynthesis; UDP-N-acetyl-alpha-D-glucosamine biosynthesis; UDP-N-acetyl-alpha-D-glucosamine from N-acetyl-alpha-D-glucosamine 1-phosphate: step 1/1.</text>
</comment>
<comment type="catalytic activity">
    <reaction evidence="6">
        <text>N-acetyl-alpha-D-glucosamine 1-phosphate + UTP + H(+) = UDP-N-acetyl-alpha-D-glucosamine + diphosphate</text>
        <dbReference type="Rhea" id="RHEA:13509"/>
        <dbReference type="ChEBI" id="CHEBI:15378"/>
        <dbReference type="ChEBI" id="CHEBI:33019"/>
        <dbReference type="ChEBI" id="CHEBI:46398"/>
        <dbReference type="ChEBI" id="CHEBI:57705"/>
        <dbReference type="ChEBI" id="CHEBI:57776"/>
        <dbReference type="EC" id="2.7.7.23"/>
    </reaction>
</comment>
<dbReference type="GO" id="GO:0003977">
    <property type="term" value="F:UDP-N-acetylglucosamine diphosphorylase activity"/>
    <property type="evidence" value="ECO:0007669"/>
    <property type="project" value="UniProtKB-EC"/>
</dbReference>
<evidence type="ECO:0000256" key="4">
    <source>
        <dbReference type="ARBA" id="ARBA00022679"/>
    </source>
</evidence>
<protein>
    <recommendedName>
        <fullName evidence="3">UDP-N-acetylglucosamine diphosphorylase</fullName>
        <ecNumber evidence="3">2.7.7.23</ecNumber>
    </recommendedName>
</protein>
<dbReference type="CDD" id="cd04193">
    <property type="entry name" value="UDPGlcNAc_PPase"/>
    <property type="match status" value="1"/>
</dbReference>
<evidence type="ECO:0000313" key="9">
    <source>
        <dbReference type="Proteomes" id="UP000683925"/>
    </source>
</evidence>
<accession>A0A8S1VP01</accession>
<dbReference type="InterPro" id="IPR002618">
    <property type="entry name" value="UDPGP_fam"/>
</dbReference>
<gene>
    <name evidence="8" type="ORF">POCTA_138.1.T0710207</name>
</gene>
<keyword evidence="9" id="KW-1185">Reference proteome</keyword>
<comment type="caution">
    <text evidence="8">The sequence shown here is derived from an EMBL/GenBank/DDBJ whole genome shotgun (WGS) entry which is preliminary data.</text>
</comment>
<evidence type="ECO:0000256" key="7">
    <source>
        <dbReference type="SAM" id="MobiDB-lite"/>
    </source>
</evidence>
<sequence length="687" mass="78867">MRKKVSTLQDYEECKQQLLLDYLSTLEEKDKEKLLEKLESINIRNLIDVYSHYKEKPNENRELNPIKNVLRVASTPKDTLQQYQKLGEKLISEGKVCVAMMAGGQGTRLGFNKAKGMYDIGLPSHKTLFQIFCERILSLQNTIQSKIGQCLPIQFFIMTSDVNHEETTQFFIENNYFNLQSDQITFFQQDSLPILSINGEIMLSDSTAILEGPDGNGGIFSSLYNQGYLDYMKCLGIKYIHICPVDNALCKLCDPIWIGYVESKNLTICSKFVKKAHAEEKVGIHALINEKPCVIEYSEMTQEDLHKKNQQGELIYDAGGIAQMICTVEFAHKIIEDPQTSNKLAANYHVAQKKYDYYDINQKQIVKPDQTNALKFELFFFDCFPLCPKEQFGLIEVKREDEFAPVKNAPGDKSDTPETAKKLYLDRDQKWLKHYGLQFQQQVEISAKITYFGEGLENILPKYLGNKQNPLIITNDRQSAPKSPQLVKQPQPKQQPLQQPQQQQQQQQQPKQPQKQIQQTAVPNQQIYPQVIYSSLINSAHPTVLQPNYYPYQSTPQNSKNILVQENPIHQSQVLNPRYSIQHQTQSQQQLRQIKANAFPTQGMAVATPKLINPQTRYQPIMYSQNLLNQKQSIVQPVQINSSLSPQRVTSYFKQRAVTVQRPTMFGQQRPLIISAQQYVPIATIKK</sequence>
<reference evidence="8" key="1">
    <citation type="submission" date="2021-01" db="EMBL/GenBank/DDBJ databases">
        <authorList>
            <consortium name="Genoscope - CEA"/>
            <person name="William W."/>
        </authorList>
    </citation>
    <scope>NUCLEOTIDE SEQUENCE</scope>
</reference>
<dbReference type="OMA" id="YFQVDNP"/>
<keyword evidence="4" id="KW-0808">Transferase</keyword>
<comment type="similarity">
    <text evidence="2">Belongs to the UDPGP type 1 family.</text>
</comment>
<dbReference type="InterPro" id="IPR039741">
    <property type="entry name" value="UDP-sugar_pyrophosphorylase"/>
</dbReference>
<dbReference type="PANTHER" id="PTHR11952">
    <property type="entry name" value="UDP- GLUCOSE PYROPHOSPHORYLASE"/>
    <property type="match status" value="1"/>
</dbReference>
<organism evidence="8 9">
    <name type="scientific">Paramecium octaurelia</name>
    <dbReference type="NCBI Taxonomy" id="43137"/>
    <lineage>
        <taxon>Eukaryota</taxon>
        <taxon>Sar</taxon>
        <taxon>Alveolata</taxon>
        <taxon>Ciliophora</taxon>
        <taxon>Intramacronucleata</taxon>
        <taxon>Oligohymenophorea</taxon>
        <taxon>Peniculida</taxon>
        <taxon>Parameciidae</taxon>
        <taxon>Paramecium</taxon>
    </lineage>
</organism>
<evidence type="ECO:0000313" key="8">
    <source>
        <dbReference type="EMBL" id="CAD8178687.1"/>
    </source>
</evidence>